<dbReference type="PROSITE" id="PS50262">
    <property type="entry name" value="G_PROTEIN_RECEP_F1_2"/>
    <property type="match status" value="1"/>
</dbReference>
<keyword evidence="3 5" id="KW-1133">Transmembrane helix</keyword>
<feature type="transmembrane region" description="Helical" evidence="5">
    <location>
        <begin position="94"/>
        <end position="123"/>
    </location>
</feature>
<evidence type="ECO:0000256" key="1">
    <source>
        <dbReference type="ARBA" id="ARBA00004370"/>
    </source>
</evidence>
<evidence type="ECO:0000256" key="5">
    <source>
        <dbReference type="SAM" id="Phobius"/>
    </source>
</evidence>
<protein>
    <recommendedName>
        <fullName evidence="6">G-protein coupled receptors family 1 profile domain-containing protein</fullName>
    </recommendedName>
</protein>
<dbReference type="AlphaFoldDB" id="A0A814HMB1"/>
<feature type="domain" description="G-protein coupled receptors family 1 profile" evidence="6">
    <location>
        <begin position="1"/>
        <end position="152"/>
    </location>
</feature>
<evidence type="ECO:0000313" key="10">
    <source>
        <dbReference type="EMBL" id="CAF3813417.1"/>
    </source>
</evidence>
<evidence type="ECO:0000256" key="2">
    <source>
        <dbReference type="ARBA" id="ARBA00022692"/>
    </source>
</evidence>
<keyword evidence="11" id="KW-1185">Reference proteome</keyword>
<dbReference type="Proteomes" id="UP000677228">
    <property type="component" value="Unassembled WGS sequence"/>
</dbReference>
<feature type="transmembrane region" description="Helical" evidence="5">
    <location>
        <begin position="53"/>
        <end position="73"/>
    </location>
</feature>
<feature type="transmembrane region" description="Helical" evidence="5">
    <location>
        <begin position="129"/>
        <end position="155"/>
    </location>
</feature>
<feature type="transmembrane region" description="Helical" evidence="5">
    <location>
        <begin position="5"/>
        <end position="24"/>
    </location>
</feature>
<dbReference type="EMBL" id="CAJNOQ010003433">
    <property type="protein sequence ID" value="CAF1012078.1"/>
    <property type="molecule type" value="Genomic_DNA"/>
</dbReference>
<comment type="caution">
    <text evidence="7">The sequence shown here is derived from an EMBL/GenBank/DDBJ whole genome shotgun (WGS) entry which is preliminary data.</text>
</comment>
<dbReference type="InterPro" id="IPR017452">
    <property type="entry name" value="GPCR_Rhodpsn_7TM"/>
</dbReference>
<dbReference type="Proteomes" id="UP000681722">
    <property type="component" value="Unassembled WGS sequence"/>
</dbReference>
<dbReference type="GO" id="GO:0016020">
    <property type="term" value="C:membrane"/>
    <property type="evidence" value="ECO:0007669"/>
    <property type="project" value="UniProtKB-SubCell"/>
</dbReference>
<reference evidence="7" key="1">
    <citation type="submission" date="2021-02" db="EMBL/GenBank/DDBJ databases">
        <authorList>
            <person name="Nowell W R."/>
        </authorList>
    </citation>
    <scope>NUCLEOTIDE SEQUENCE</scope>
</reference>
<keyword evidence="2 5" id="KW-0812">Transmembrane</keyword>
<name>A0A814HMB1_9BILA</name>
<proteinExistence type="predicted"/>
<keyword evidence="4 5" id="KW-0472">Membrane</keyword>
<evidence type="ECO:0000256" key="4">
    <source>
        <dbReference type="ARBA" id="ARBA00023136"/>
    </source>
</evidence>
<sequence length="212" mass="24554">MFYLILICVNWIYGFLNVIPYYYAEWFEYLGEEEYMCYINFTNDKRLAIAATIQYGIPLGALAVIYIWIWHYVRKRTLIMTLTAKRRMQIKRNIEMLGRIIIPVCILLVLAVPGFCFIIMAAIKNNGTVYYLTYRLTFSFVGLSMIIMPIAVILLTPNIKTALIFNKNRKSVAFTNAGAGGLRLRRQPRYPVLHQKATTAVDEARQCIVSRL</sequence>
<evidence type="ECO:0000259" key="6">
    <source>
        <dbReference type="PROSITE" id="PS50262"/>
    </source>
</evidence>
<dbReference type="SUPFAM" id="SSF81321">
    <property type="entry name" value="Family A G protein-coupled receptor-like"/>
    <property type="match status" value="1"/>
</dbReference>
<dbReference type="Proteomes" id="UP000663829">
    <property type="component" value="Unassembled WGS sequence"/>
</dbReference>
<evidence type="ECO:0000313" key="7">
    <source>
        <dbReference type="EMBL" id="CAF1012078.1"/>
    </source>
</evidence>
<dbReference type="Gene3D" id="1.20.1070.10">
    <property type="entry name" value="Rhodopsin 7-helix transmembrane proteins"/>
    <property type="match status" value="1"/>
</dbReference>
<organism evidence="7 11">
    <name type="scientific">Didymodactylos carnosus</name>
    <dbReference type="NCBI Taxonomy" id="1234261"/>
    <lineage>
        <taxon>Eukaryota</taxon>
        <taxon>Metazoa</taxon>
        <taxon>Spiralia</taxon>
        <taxon>Gnathifera</taxon>
        <taxon>Rotifera</taxon>
        <taxon>Eurotatoria</taxon>
        <taxon>Bdelloidea</taxon>
        <taxon>Philodinida</taxon>
        <taxon>Philodinidae</taxon>
        <taxon>Didymodactylos</taxon>
    </lineage>
</organism>
<evidence type="ECO:0000313" key="8">
    <source>
        <dbReference type="EMBL" id="CAF1045416.1"/>
    </source>
</evidence>
<comment type="subcellular location">
    <subcellularLocation>
        <location evidence="1">Membrane</location>
    </subcellularLocation>
</comment>
<accession>A0A814HMB1</accession>
<gene>
    <name evidence="7" type="ORF">GPM918_LOCUS14320</name>
    <name evidence="8" type="ORF">OVA965_LOCUS16698</name>
    <name evidence="9" type="ORF">SRO942_LOCUS14320</name>
    <name evidence="10" type="ORF">TMI583_LOCUS16708</name>
</gene>
<dbReference type="Proteomes" id="UP000682733">
    <property type="component" value="Unassembled WGS sequence"/>
</dbReference>
<dbReference type="EMBL" id="CAJOBA010007826">
    <property type="protein sequence ID" value="CAF3813417.1"/>
    <property type="molecule type" value="Genomic_DNA"/>
</dbReference>
<evidence type="ECO:0000256" key="3">
    <source>
        <dbReference type="ARBA" id="ARBA00022989"/>
    </source>
</evidence>
<dbReference type="EMBL" id="CAJNOK010007814">
    <property type="protein sequence ID" value="CAF1045416.1"/>
    <property type="molecule type" value="Genomic_DNA"/>
</dbReference>
<evidence type="ECO:0000313" key="9">
    <source>
        <dbReference type="EMBL" id="CAF3783448.1"/>
    </source>
</evidence>
<dbReference type="OrthoDB" id="9994788at2759"/>
<dbReference type="EMBL" id="CAJOBC010003433">
    <property type="protein sequence ID" value="CAF3783448.1"/>
    <property type="molecule type" value="Genomic_DNA"/>
</dbReference>
<evidence type="ECO:0000313" key="11">
    <source>
        <dbReference type="Proteomes" id="UP000663829"/>
    </source>
</evidence>